<evidence type="ECO:0000256" key="1">
    <source>
        <dbReference type="SAM" id="Phobius"/>
    </source>
</evidence>
<feature type="transmembrane region" description="Helical" evidence="1">
    <location>
        <begin position="20"/>
        <end position="42"/>
    </location>
</feature>
<dbReference type="AlphaFoldDB" id="A0A512DKX5"/>
<accession>A0A512DKX5</accession>
<keyword evidence="1" id="KW-0472">Membrane</keyword>
<feature type="transmembrane region" description="Helical" evidence="1">
    <location>
        <begin position="259"/>
        <end position="289"/>
    </location>
</feature>
<comment type="caution">
    <text evidence="2">The sequence shown here is derived from an EMBL/GenBank/DDBJ whole genome shotgun (WGS) entry which is preliminary data.</text>
</comment>
<proteinExistence type="predicted"/>
<dbReference type="OrthoDB" id="9792424at2"/>
<feature type="transmembrane region" description="Helical" evidence="1">
    <location>
        <begin position="54"/>
        <end position="76"/>
    </location>
</feature>
<keyword evidence="1" id="KW-1133">Transmembrane helix</keyword>
<dbReference type="GO" id="GO:0005886">
    <property type="term" value="C:plasma membrane"/>
    <property type="evidence" value="ECO:0007669"/>
    <property type="project" value="TreeGrafter"/>
</dbReference>
<keyword evidence="3" id="KW-1185">Reference proteome</keyword>
<sequence length="403" mass="40168">MPKDPLTDSALHTPARASLLQPATAGILAAIVGFGSAFPIVLQGLAGVGASPAEAASGLLALCIVTGLLGAAHSIATRQPVSIAWSTPGAALLISTGIPDGGFAAATGAFMVAALLVVMAGLWKPFGRAVVSLPMSLASAMLGGVLLTLCLAPVKAVGAVPELALPIVIVWALGWRFARLYAVPLAVLVTVGIVVFATPIPAGALADIWPKPVLVMPEFTLSAAISIALPLFIVTMASQNVPGLAVMRGNGYQPDVGPVFISTGLFSGITALFGGHAVNLAAITAALCAGPESHPDPARRWIAPVASGAAYLLLGLFAGFASAFIAASPPLLIQAVAGLALLSSLAGAVTAAMAKEDERVPAIVTFVTTASGVGFFGIGSAFWGLVAGGLLLMLQRAGRPAGS</sequence>
<dbReference type="NCBIfam" id="TIGR00843">
    <property type="entry name" value="benE"/>
    <property type="match status" value="1"/>
</dbReference>
<feature type="transmembrane region" description="Helical" evidence="1">
    <location>
        <begin position="331"/>
        <end position="354"/>
    </location>
</feature>
<keyword evidence="1" id="KW-0812">Transmembrane</keyword>
<dbReference type="InterPro" id="IPR004711">
    <property type="entry name" value="Benzoate_Transporter"/>
</dbReference>
<dbReference type="EMBL" id="BJYZ01000004">
    <property type="protein sequence ID" value="GEO37116.1"/>
    <property type="molecule type" value="Genomic_DNA"/>
</dbReference>
<reference evidence="2 3" key="1">
    <citation type="submission" date="2019-07" db="EMBL/GenBank/DDBJ databases">
        <title>Whole genome shotgun sequence of Skermanella aerolata NBRC 106429.</title>
        <authorList>
            <person name="Hosoyama A."/>
            <person name="Uohara A."/>
            <person name="Ohji S."/>
            <person name="Ichikawa N."/>
        </authorList>
    </citation>
    <scope>NUCLEOTIDE SEQUENCE [LARGE SCALE GENOMIC DNA]</scope>
    <source>
        <strain evidence="2 3">NBRC 106429</strain>
    </source>
</reference>
<gene>
    <name evidence="2" type="ORF">SAE02_12640</name>
</gene>
<protein>
    <submittedName>
        <fullName evidence="2">Benzoate transporter</fullName>
    </submittedName>
</protein>
<dbReference type="PANTHER" id="PTHR30199:SF0">
    <property type="entry name" value="INNER MEMBRANE PROTEIN YDCO"/>
    <property type="match status" value="1"/>
</dbReference>
<dbReference type="PANTHER" id="PTHR30199">
    <property type="entry name" value="MFS FAMILY TRANSPORTER, PREDICTED SUBSTRATE BENZOATE"/>
    <property type="match status" value="1"/>
</dbReference>
<name>A0A512DKX5_9PROT</name>
<dbReference type="Pfam" id="PF03594">
    <property type="entry name" value="BenE"/>
    <property type="match status" value="1"/>
</dbReference>
<organism evidence="2 3">
    <name type="scientific">Skermanella aerolata</name>
    <dbReference type="NCBI Taxonomy" id="393310"/>
    <lineage>
        <taxon>Bacteria</taxon>
        <taxon>Pseudomonadati</taxon>
        <taxon>Pseudomonadota</taxon>
        <taxon>Alphaproteobacteria</taxon>
        <taxon>Rhodospirillales</taxon>
        <taxon>Azospirillaceae</taxon>
        <taxon>Skermanella</taxon>
    </lineage>
</organism>
<feature type="transmembrane region" description="Helical" evidence="1">
    <location>
        <begin position="102"/>
        <end position="123"/>
    </location>
</feature>
<evidence type="ECO:0000313" key="3">
    <source>
        <dbReference type="Proteomes" id="UP000321523"/>
    </source>
</evidence>
<dbReference type="Proteomes" id="UP000321523">
    <property type="component" value="Unassembled WGS sequence"/>
</dbReference>
<evidence type="ECO:0000313" key="2">
    <source>
        <dbReference type="EMBL" id="GEO37116.1"/>
    </source>
</evidence>
<feature type="transmembrane region" description="Helical" evidence="1">
    <location>
        <begin position="135"/>
        <end position="158"/>
    </location>
</feature>
<dbReference type="RefSeq" id="WP_044433902.1">
    <property type="nucleotide sequence ID" value="NZ_BJYZ01000004.1"/>
</dbReference>
<feature type="transmembrane region" description="Helical" evidence="1">
    <location>
        <begin position="366"/>
        <end position="394"/>
    </location>
</feature>
<feature type="transmembrane region" description="Helical" evidence="1">
    <location>
        <begin position="219"/>
        <end position="239"/>
    </location>
</feature>
<feature type="transmembrane region" description="Helical" evidence="1">
    <location>
        <begin position="178"/>
        <end position="198"/>
    </location>
</feature>
<feature type="transmembrane region" description="Helical" evidence="1">
    <location>
        <begin position="301"/>
        <end position="325"/>
    </location>
</feature>
<dbReference type="GO" id="GO:0042925">
    <property type="term" value="F:benzoate transmembrane transporter activity"/>
    <property type="evidence" value="ECO:0007669"/>
    <property type="project" value="InterPro"/>
</dbReference>